<dbReference type="SMART" id="SM00267">
    <property type="entry name" value="GGDEF"/>
    <property type="match status" value="1"/>
</dbReference>
<dbReference type="InterPro" id="IPR000014">
    <property type="entry name" value="PAS"/>
</dbReference>
<protein>
    <submittedName>
        <fullName evidence="5">PAS domain S-box-containing protein/diguanylate cyclase (GGDEF) domain-containing protein/HDIG domain-containing protein</fullName>
    </submittedName>
</protein>
<organism evidence="5 6">
    <name type="scientific">Clostridium grantii DSM 8605</name>
    <dbReference type="NCBI Taxonomy" id="1121316"/>
    <lineage>
        <taxon>Bacteria</taxon>
        <taxon>Bacillati</taxon>
        <taxon>Bacillota</taxon>
        <taxon>Clostridia</taxon>
        <taxon>Eubacteriales</taxon>
        <taxon>Clostridiaceae</taxon>
        <taxon>Clostridium</taxon>
    </lineage>
</organism>
<sequence>MQEDFDKSIVDQYSFILEDLPNLKCEMIEEALRKSEKKYRLLFENAVEGIIVIQGMKIQICNPMIEEITGFSKEELMSIDFLDFVYDDDKENVKIIHEERLKGEKYKTWQPSRIVRKDKEVRWIETNGIQINWDGKKAILNFIIDVTERKRIEDELRISEEKYRLLTEYASDVIWVLNTNRNKFTYISPSIFYLRGYTPEEAMEENLEQALTKESYDVMTNVIERGINCFIKEPDKYYSYTNEIQQPCKNGDIIWVEVSSKYRYNHMGEIEVVGVSRNIEERKKSENQVIYLSYHDQLTGLFNRRFYEEELKLLDNKRNLPITLVMADVNGLKLTNDAFGHLIGDEVLIRFGKILANETRGNDIVARTGGDEFVLLLPNTNSDEAKIIIKRIKAAIDKEKIEKTILSVSFGWETKNSIDEDFEKIYTKAEDNMYRKKLLESRSMKNETIKLITRSLYEKNSKEQEHCERVSELCKAIGEAIGLSSELIDELGLMGLLHDIGKVAINAEVLNKPEKLNKIERAEIKRHPEIGYQILRSVSELAHIADYVLSHHEKPDGNGYPRKLIDKQIPLQAKILSIAEAYDTMINEYPYKAGLSIEDAVKEIKLNSNKQFDSYIAKVFVEKVLNEKWEE</sequence>
<feature type="domain" description="GGDEF" evidence="3">
    <location>
        <begin position="320"/>
        <end position="450"/>
    </location>
</feature>
<dbReference type="NCBIfam" id="TIGR00277">
    <property type="entry name" value="HDIG"/>
    <property type="match status" value="1"/>
</dbReference>
<accession>A0A1M5VTA7</accession>
<feature type="domain" description="PAS" evidence="1">
    <location>
        <begin position="159"/>
        <end position="228"/>
    </location>
</feature>
<dbReference type="Proteomes" id="UP000184447">
    <property type="component" value="Unassembled WGS sequence"/>
</dbReference>
<dbReference type="PANTHER" id="PTHR43155:SF2">
    <property type="entry name" value="CYCLIC DI-GMP PHOSPHODIESTERASE PA4108"/>
    <property type="match status" value="1"/>
</dbReference>
<dbReference type="GO" id="GO:0006355">
    <property type="term" value="P:regulation of DNA-templated transcription"/>
    <property type="evidence" value="ECO:0007669"/>
    <property type="project" value="InterPro"/>
</dbReference>
<dbReference type="SUPFAM" id="SSF55073">
    <property type="entry name" value="Nucleotide cyclase"/>
    <property type="match status" value="1"/>
</dbReference>
<dbReference type="InterPro" id="IPR006675">
    <property type="entry name" value="HDIG_dom"/>
</dbReference>
<dbReference type="STRING" id="1121316.SAMN02745207_02474"/>
<dbReference type="InterPro" id="IPR043128">
    <property type="entry name" value="Rev_trsase/Diguanyl_cyclase"/>
</dbReference>
<dbReference type="Pfam" id="PF08447">
    <property type="entry name" value="PAS_3"/>
    <property type="match status" value="1"/>
</dbReference>
<dbReference type="SMART" id="SM00091">
    <property type="entry name" value="PAS"/>
    <property type="match status" value="2"/>
</dbReference>
<gene>
    <name evidence="5" type="ORF">SAMN02745207_02474</name>
</gene>
<dbReference type="InterPro" id="IPR003607">
    <property type="entry name" value="HD/PDEase_dom"/>
</dbReference>
<dbReference type="InterPro" id="IPR013655">
    <property type="entry name" value="PAS_fold_3"/>
</dbReference>
<dbReference type="CDD" id="cd00130">
    <property type="entry name" value="PAS"/>
    <property type="match status" value="2"/>
</dbReference>
<proteinExistence type="predicted"/>
<evidence type="ECO:0000313" key="5">
    <source>
        <dbReference type="EMBL" id="SHH78509.1"/>
    </source>
</evidence>
<dbReference type="InterPro" id="IPR013767">
    <property type="entry name" value="PAS_fold"/>
</dbReference>
<dbReference type="Gene3D" id="3.30.450.20">
    <property type="entry name" value="PAS domain"/>
    <property type="match status" value="2"/>
</dbReference>
<dbReference type="Pfam" id="PF13487">
    <property type="entry name" value="HD_5"/>
    <property type="match status" value="1"/>
</dbReference>
<evidence type="ECO:0000259" key="4">
    <source>
        <dbReference type="PROSITE" id="PS51832"/>
    </source>
</evidence>
<dbReference type="EMBL" id="FQXM01000013">
    <property type="protein sequence ID" value="SHH78509.1"/>
    <property type="molecule type" value="Genomic_DNA"/>
</dbReference>
<dbReference type="NCBIfam" id="TIGR00254">
    <property type="entry name" value="GGDEF"/>
    <property type="match status" value="1"/>
</dbReference>
<evidence type="ECO:0000259" key="3">
    <source>
        <dbReference type="PROSITE" id="PS50887"/>
    </source>
</evidence>
<dbReference type="InterPro" id="IPR001610">
    <property type="entry name" value="PAC"/>
</dbReference>
<dbReference type="InterPro" id="IPR035965">
    <property type="entry name" value="PAS-like_dom_sf"/>
</dbReference>
<dbReference type="OrthoDB" id="9804747at2"/>
<dbReference type="CDD" id="cd00077">
    <property type="entry name" value="HDc"/>
    <property type="match status" value="1"/>
</dbReference>
<dbReference type="SMART" id="SM00086">
    <property type="entry name" value="PAC"/>
    <property type="match status" value="2"/>
</dbReference>
<dbReference type="Gene3D" id="1.10.3210.10">
    <property type="entry name" value="Hypothetical protein af1432"/>
    <property type="match status" value="1"/>
</dbReference>
<dbReference type="InterPro" id="IPR000700">
    <property type="entry name" value="PAS-assoc_C"/>
</dbReference>
<dbReference type="PROSITE" id="PS50113">
    <property type="entry name" value="PAC"/>
    <property type="match status" value="1"/>
</dbReference>
<reference evidence="5 6" key="1">
    <citation type="submission" date="2016-11" db="EMBL/GenBank/DDBJ databases">
        <authorList>
            <person name="Jaros S."/>
            <person name="Januszkiewicz K."/>
            <person name="Wedrychowicz H."/>
        </authorList>
    </citation>
    <scope>NUCLEOTIDE SEQUENCE [LARGE SCALE GENOMIC DNA]</scope>
    <source>
        <strain evidence="5 6">DSM 8605</strain>
    </source>
</reference>
<dbReference type="Pfam" id="PF00990">
    <property type="entry name" value="GGDEF"/>
    <property type="match status" value="1"/>
</dbReference>
<evidence type="ECO:0000259" key="1">
    <source>
        <dbReference type="PROSITE" id="PS50112"/>
    </source>
</evidence>
<dbReference type="NCBIfam" id="TIGR00229">
    <property type="entry name" value="sensory_box"/>
    <property type="match status" value="2"/>
</dbReference>
<dbReference type="InterPro" id="IPR037522">
    <property type="entry name" value="HD_GYP_dom"/>
</dbReference>
<keyword evidence="6" id="KW-1185">Reference proteome</keyword>
<dbReference type="RefSeq" id="WP_073338737.1">
    <property type="nucleotide sequence ID" value="NZ_FQXM01000013.1"/>
</dbReference>
<dbReference type="Gene3D" id="3.30.70.270">
    <property type="match status" value="1"/>
</dbReference>
<evidence type="ECO:0000259" key="2">
    <source>
        <dbReference type="PROSITE" id="PS50113"/>
    </source>
</evidence>
<dbReference type="SMART" id="SM00471">
    <property type="entry name" value="HDc"/>
    <property type="match status" value="1"/>
</dbReference>
<dbReference type="InterPro" id="IPR000160">
    <property type="entry name" value="GGDEF_dom"/>
</dbReference>
<feature type="domain" description="HD-GYP" evidence="4">
    <location>
        <begin position="441"/>
        <end position="631"/>
    </location>
</feature>
<dbReference type="CDD" id="cd01949">
    <property type="entry name" value="GGDEF"/>
    <property type="match status" value="1"/>
</dbReference>
<dbReference type="AlphaFoldDB" id="A0A1M5VTA7"/>
<dbReference type="PROSITE" id="PS50887">
    <property type="entry name" value="GGDEF"/>
    <property type="match status" value="1"/>
</dbReference>
<dbReference type="Pfam" id="PF00989">
    <property type="entry name" value="PAS"/>
    <property type="match status" value="1"/>
</dbReference>
<dbReference type="PANTHER" id="PTHR43155">
    <property type="entry name" value="CYCLIC DI-GMP PHOSPHODIESTERASE PA4108-RELATED"/>
    <property type="match status" value="1"/>
</dbReference>
<name>A0A1M5VTA7_9CLOT</name>
<feature type="domain" description="PAS" evidence="1">
    <location>
        <begin position="54"/>
        <end position="104"/>
    </location>
</feature>
<dbReference type="SUPFAM" id="SSF109604">
    <property type="entry name" value="HD-domain/PDEase-like"/>
    <property type="match status" value="1"/>
</dbReference>
<evidence type="ECO:0000313" key="6">
    <source>
        <dbReference type="Proteomes" id="UP000184447"/>
    </source>
</evidence>
<dbReference type="InterPro" id="IPR029787">
    <property type="entry name" value="Nucleotide_cyclase"/>
</dbReference>
<dbReference type="PROSITE" id="PS51832">
    <property type="entry name" value="HD_GYP"/>
    <property type="match status" value="1"/>
</dbReference>
<feature type="domain" description="PAC" evidence="2">
    <location>
        <begin position="238"/>
        <end position="291"/>
    </location>
</feature>
<dbReference type="SUPFAM" id="SSF55785">
    <property type="entry name" value="PYP-like sensor domain (PAS domain)"/>
    <property type="match status" value="2"/>
</dbReference>
<dbReference type="PROSITE" id="PS50112">
    <property type="entry name" value="PAS"/>
    <property type="match status" value="2"/>
</dbReference>